<feature type="region of interest" description="Disordered" evidence="1">
    <location>
        <begin position="146"/>
        <end position="273"/>
    </location>
</feature>
<keyword evidence="2" id="KW-0472">Membrane</keyword>
<keyword evidence="5" id="KW-1185">Reference proteome</keyword>
<reference evidence="4 5" key="1">
    <citation type="submission" date="2019-06" db="EMBL/GenBank/DDBJ databases">
        <title>Saccharibacillus brassicae sp. nov., an endophytic bacterium isolated from Chinese cabbage seeds (Brassica pekinensis).</title>
        <authorList>
            <person name="Jiang L."/>
            <person name="Lee J."/>
            <person name="Kim S.W."/>
        </authorList>
    </citation>
    <scope>NUCLEOTIDE SEQUENCE [LARGE SCALE GENOMIC DNA]</scope>
    <source>
        <strain evidence="5">KCTC 43072 / ATSA2</strain>
    </source>
</reference>
<dbReference type="PROSITE" id="PS50943">
    <property type="entry name" value="HTH_CROC1"/>
    <property type="match status" value="1"/>
</dbReference>
<name>A0A4Y6V3R1_SACBS</name>
<dbReference type="InterPro" id="IPR025194">
    <property type="entry name" value="RodZ-like_C"/>
</dbReference>
<evidence type="ECO:0000313" key="4">
    <source>
        <dbReference type="EMBL" id="QDH22915.1"/>
    </source>
</evidence>
<dbReference type="EMBL" id="CP041217">
    <property type="protein sequence ID" value="QDH22915.1"/>
    <property type="molecule type" value="Genomic_DNA"/>
</dbReference>
<gene>
    <name evidence="4" type="ORF">FFV09_19880</name>
</gene>
<dbReference type="PANTHER" id="PTHR34475:SF1">
    <property type="entry name" value="CYTOSKELETON PROTEIN RODZ"/>
    <property type="match status" value="1"/>
</dbReference>
<feature type="compositionally biased region" description="Low complexity" evidence="1">
    <location>
        <begin position="202"/>
        <end position="273"/>
    </location>
</feature>
<organism evidence="4 5">
    <name type="scientific">Saccharibacillus brassicae</name>
    <dbReference type="NCBI Taxonomy" id="2583377"/>
    <lineage>
        <taxon>Bacteria</taxon>
        <taxon>Bacillati</taxon>
        <taxon>Bacillota</taxon>
        <taxon>Bacilli</taxon>
        <taxon>Bacillales</taxon>
        <taxon>Paenibacillaceae</taxon>
        <taxon>Saccharibacillus</taxon>
    </lineage>
</organism>
<feature type="compositionally biased region" description="Low complexity" evidence="1">
    <location>
        <begin position="150"/>
        <end position="194"/>
    </location>
</feature>
<feature type="region of interest" description="Disordered" evidence="1">
    <location>
        <begin position="92"/>
        <end position="117"/>
    </location>
</feature>
<evidence type="ECO:0000256" key="2">
    <source>
        <dbReference type="SAM" id="Phobius"/>
    </source>
</evidence>
<feature type="transmembrane region" description="Helical" evidence="2">
    <location>
        <begin position="122"/>
        <end position="140"/>
    </location>
</feature>
<dbReference type="CDD" id="cd00093">
    <property type="entry name" value="HTH_XRE"/>
    <property type="match status" value="1"/>
</dbReference>
<keyword evidence="2" id="KW-1133">Transmembrane helix</keyword>
<feature type="compositionally biased region" description="Gly residues" evidence="1">
    <location>
        <begin position="101"/>
        <end position="113"/>
    </location>
</feature>
<accession>A0A4Y6V3R1</accession>
<dbReference type="RefSeq" id="WP_141449453.1">
    <property type="nucleotide sequence ID" value="NZ_CP041217.1"/>
</dbReference>
<dbReference type="KEGG" id="saca:FFV09_19880"/>
<dbReference type="SUPFAM" id="SSF47413">
    <property type="entry name" value="lambda repressor-like DNA-binding domains"/>
    <property type="match status" value="1"/>
</dbReference>
<dbReference type="Pfam" id="PF13464">
    <property type="entry name" value="RodZ_C"/>
    <property type="match status" value="1"/>
</dbReference>
<dbReference type="Proteomes" id="UP000316968">
    <property type="component" value="Chromosome"/>
</dbReference>
<dbReference type="Pfam" id="PF13413">
    <property type="entry name" value="HTH_25"/>
    <property type="match status" value="1"/>
</dbReference>
<dbReference type="PANTHER" id="PTHR34475">
    <property type="match status" value="1"/>
</dbReference>
<feature type="domain" description="HTH cro/C1-type" evidence="3">
    <location>
        <begin position="8"/>
        <end position="39"/>
    </location>
</feature>
<dbReference type="OrthoDB" id="9797543at2"/>
<protein>
    <submittedName>
        <fullName evidence="4">Helix-turn-helix domain-containing protein</fullName>
    </submittedName>
</protein>
<evidence type="ECO:0000313" key="5">
    <source>
        <dbReference type="Proteomes" id="UP000316968"/>
    </source>
</evidence>
<evidence type="ECO:0000256" key="1">
    <source>
        <dbReference type="SAM" id="MobiDB-lite"/>
    </source>
</evidence>
<dbReference type="InterPro" id="IPR010982">
    <property type="entry name" value="Lambda_DNA-bd_dom_sf"/>
</dbReference>
<proteinExistence type="predicted"/>
<dbReference type="AlphaFoldDB" id="A0A4Y6V3R1"/>
<dbReference type="GO" id="GO:0003677">
    <property type="term" value="F:DNA binding"/>
    <property type="evidence" value="ECO:0007669"/>
    <property type="project" value="InterPro"/>
</dbReference>
<dbReference type="Gene3D" id="1.10.260.40">
    <property type="entry name" value="lambda repressor-like DNA-binding domains"/>
    <property type="match status" value="1"/>
</dbReference>
<evidence type="ECO:0000259" key="3">
    <source>
        <dbReference type="PROSITE" id="PS50943"/>
    </source>
</evidence>
<keyword evidence="2" id="KW-0812">Transmembrane</keyword>
<dbReference type="InterPro" id="IPR050400">
    <property type="entry name" value="Bact_Cytoskel_RodZ"/>
</dbReference>
<dbReference type="SMART" id="SM00530">
    <property type="entry name" value="HTH_XRE"/>
    <property type="match status" value="1"/>
</dbReference>
<dbReference type="InterPro" id="IPR001387">
    <property type="entry name" value="Cro/C1-type_HTH"/>
</dbReference>
<sequence length="373" mass="38681">MSDLGQQLKEARLQKGLSLEDVQEMTKIRKRYLEAIEQGDFKVLPGSFYVRAFIKTYAEAVGLDPEALLQNHPKDVPAAEPENVMEPVLTKRSARTAAAAGSGGGSGRPGGRSEGSKGLSTALMWTFPILILIIVAIVYVNSNKDDTQASDDTTPDTAATTKPADSATTTPAPADTTPTDTTGGGTQAPATTDPAAPPAEETPPAETPSTTETPPADTGTVDGGTDAEPAEGTEGTEGTPTEDPAAPDEAGTTGEETPAETGTPNTTGATLVTPAGQQGKTTIFDAQPAAAGTPVKVTINASGMSWLEVYRGSTSGEKLYYQNTKEGESMSFDLDAQGLYIKSGYSPVTDIRVDGQPIVDGKTTSRLQVNLKN</sequence>